<dbReference type="RefSeq" id="WP_079650858.1">
    <property type="nucleotide sequence ID" value="NZ_FUYM01000019.1"/>
</dbReference>
<dbReference type="AlphaFoldDB" id="A0A1T5GSV5"/>
<evidence type="ECO:0000313" key="4">
    <source>
        <dbReference type="Proteomes" id="UP000189818"/>
    </source>
</evidence>
<name>A0A1T5GSV5_9SPHN</name>
<dbReference type="EMBL" id="FUYM01000019">
    <property type="protein sequence ID" value="SKC11487.1"/>
    <property type="molecule type" value="Genomic_DNA"/>
</dbReference>
<protein>
    <submittedName>
        <fullName evidence="3">Uncharacterized protein</fullName>
    </submittedName>
</protein>
<keyword evidence="4" id="KW-1185">Reference proteome</keyword>
<evidence type="ECO:0000256" key="1">
    <source>
        <dbReference type="SAM" id="MobiDB-lite"/>
    </source>
</evidence>
<evidence type="ECO:0000256" key="2">
    <source>
        <dbReference type="SAM" id="SignalP"/>
    </source>
</evidence>
<keyword evidence="2" id="KW-0732">Signal</keyword>
<feature type="compositionally biased region" description="Low complexity" evidence="1">
    <location>
        <begin position="77"/>
        <end position="96"/>
    </location>
</feature>
<organism evidence="3 4">
    <name type="scientific">Rhizorhabdus histidinilytica</name>
    <dbReference type="NCBI Taxonomy" id="439228"/>
    <lineage>
        <taxon>Bacteria</taxon>
        <taxon>Pseudomonadati</taxon>
        <taxon>Pseudomonadota</taxon>
        <taxon>Alphaproteobacteria</taxon>
        <taxon>Sphingomonadales</taxon>
        <taxon>Sphingomonadaceae</taxon>
        <taxon>Rhizorhabdus</taxon>
    </lineage>
</organism>
<dbReference type="Proteomes" id="UP000189818">
    <property type="component" value="Unassembled WGS sequence"/>
</dbReference>
<feature type="region of interest" description="Disordered" evidence="1">
    <location>
        <begin position="53"/>
        <end position="102"/>
    </location>
</feature>
<evidence type="ECO:0000313" key="3">
    <source>
        <dbReference type="EMBL" id="SKC11487.1"/>
    </source>
</evidence>
<proteinExistence type="predicted"/>
<accession>A0A1T5GSV5</accession>
<feature type="signal peptide" evidence="2">
    <location>
        <begin position="1"/>
        <end position="22"/>
    </location>
</feature>
<feature type="chain" id="PRO_5012165402" evidence="2">
    <location>
        <begin position="23"/>
        <end position="102"/>
    </location>
</feature>
<reference evidence="4" key="1">
    <citation type="submission" date="2017-02" db="EMBL/GenBank/DDBJ databases">
        <authorList>
            <person name="Varghese N."/>
            <person name="Submissions S."/>
        </authorList>
    </citation>
    <scope>NUCLEOTIDE SEQUENCE [LARGE SCALE GENOMIC DNA]</scope>
    <source>
        <strain evidence="4">UM2</strain>
    </source>
</reference>
<sequence length="102" mass="9500">MKTIILRGATAALALIGAAASAQTVGSVGVAAGTAAGPGAGVSLDADANVRASTADPAALEPGSSLKSATRKSRRIAPGAGTAGSATANGEASAGERTPDGR</sequence>
<gene>
    <name evidence="3" type="ORF">SAMN06295920_1197</name>
</gene>